<evidence type="ECO:0000313" key="9">
    <source>
        <dbReference type="EMBL" id="ASP47803.1"/>
    </source>
</evidence>
<dbReference type="RefSeq" id="WP_081150792.1">
    <property type="nucleotide sequence ID" value="NZ_CP020465.1"/>
</dbReference>
<keyword evidence="3" id="KW-1003">Cell membrane</keyword>
<evidence type="ECO:0000256" key="5">
    <source>
        <dbReference type="ARBA" id="ARBA00022989"/>
    </source>
</evidence>
<sequence>MKRLLLLLILFLGVIVITPMLIGEKGYILISIGDSAIETTVITAIITLALCFFAIALIIKFFRGGLSFSFKAWNKIAFASRRRALKDFNKGIAAYVLGDYKQAEHLLAKSADASNFEHIAYLVAADAAQKQALKPNTDHYLGLLEQTTSTFKDAGLEAVLIKIKLLIGQQNYQQARNVIDEHHKHIGHDVRLLRLEIELSLIEQRFDYVIKKLNAAQKQKSISLETITLWQQQAFYGAFNQQIKQHDSHVLLEYWQQLPKKIKQSETVVLAYCQVLAENQVNEPLAKLLLPIIKKGNAISLLKAVRTLPITQDDSLMAAAQKHLHNEPHNAIWLSLVAHFATASQQWQLAEKAFNSLVNLEEKQYDKIDLLVFSQVLEHQGHLDKANQALRKIHA</sequence>
<keyword evidence="4 7" id="KW-0812">Transmembrane</keyword>
<evidence type="ECO:0000259" key="8">
    <source>
        <dbReference type="Pfam" id="PF07219"/>
    </source>
</evidence>
<dbReference type="AlphaFoldDB" id="A0A222G869"/>
<gene>
    <name evidence="9" type="ORF">B5D82_08575</name>
</gene>
<proteinExistence type="predicted"/>
<organism evidence="9 10">
    <name type="scientific">Cognaticolwellia beringensis</name>
    <dbReference type="NCBI Taxonomy" id="1967665"/>
    <lineage>
        <taxon>Bacteria</taxon>
        <taxon>Pseudomonadati</taxon>
        <taxon>Pseudomonadota</taxon>
        <taxon>Gammaproteobacteria</taxon>
        <taxon>Alteromonadales</taxon>
        <taxon>Colwelliaceae</taxon>
        <taxon>Cognaticolwellia</taxon>
    </lineage>
</organism>
<dbReference type="GO" id="GO:0005886">
    <property type="term" value="C:plasma membrane"/>
    <property type="evidence" value="ECO:0007669"/>
    <property type="project" value="UniProtKB-SubCell"/>
</dbReference>
<evidence type="ECO:0000256" key="7">
    <source>
        <dbReference type="SAM" id="Phobius"/>
    </source>
</evidence>
<dbReference type="EMBL" id="CP020465">
    <property type="protein sequence ID" value="ASP47803.1"/>
    <property type="molecule type" value="Genomic_DNA"/>
</dbReference>
<evidence type="ECO:0000256" key="4">
    <source>
        <dbReference type="ARBA" id="ARBA00022692"/>
    </source>
</evidence>
<evidence type="ECO:0000256" key="6">
    <source>
        <dbReference type="ARBA" id="ARBA00023136"/>
    </source>
</evidence>
<reference evidence="9 10" key="1">
    <citation type="submission" date="2017-08" db="EMBL/GenBank/DDBJ databases">
        <title>Complete genome of Colwellia sp. NB097-1, a psychrophile bacterium ioslated from Bering Sea.</title>
        <authorList>
            <person name="Chen X."/>
        </authorList>
    </citation>
    <scope>NUCLEOTIDE SEQUENCE [LARGE SCALE GENOMIC DNA]</scope>
    <source>
        <strain evidence="9 10">NB097-1</strain>
    </source>
</reference>
<evidence type="ECO:0000256" key="3">
    <source>
        <dbReference type="ARBA" id="ARBA00022475"/>
    </source>
</evidence>
<accession>A0A222G869</accession>
<feature type="transmembrane region" description="Helical" evidence="7">
    <location>
        <begin position="39"/>
        <end position="62"/>
    </location>
</feature>
<dbReference type="OrthoDB" id="7067577at2"/>
<comment type="subcellular location">
    <subcellularLocation>
        <location evidence="2">Cell membrane</location>
    </subcellularLocation>
    <subcellularLocation>
        <location evidence="1">Membrane</location>
        <topology evidence="1">Multi-pass membrane protein</topology>
    </subcellularLocation>
</comment>
<keyword evidence="5 7" id="KW-1133">Transmembrane helix</keyword>
<dbReference type="InterPro" id="IPR005254">
    <property type="entry name" value="Heme_biosyn_assoc_TPR_pro"/>
</dbReference>
<evidence type="ECO:0000256" key="1">
    <source>
        <dbReference type="ARBA" id="ARBA00004141"/>
    </source>
</evidence>
<dbReference type="KEGG" id="cber:B5D82_08575"/>
<evidence type="ECO:0000256" key="2">
    <source>
        <dbReference type="ARBA" id="ARBA00004236"/>
    </source>
</evidence>
<evidence type="ECO:0000313" key="10">
    <source>
        <dbReference type="Proteomes" id="UP000202259"/>
    </source>
</evidence>
<dbReference type="Pfam" id="PF07219">
    <property type="entry name" value="HemY_N"/>
    <property type="match status" value="1"/>
</dbReference>
<feature type="domain" description="HemY N-terminal" evidence="8">
    <location>
        <begin position="26"/>
        <end position="131"/>
    </location>
</feature>
<dbReference type="NCBIfam" id="TIGR00540">
    <property type="entry name" value="TPR_hemY_coli"/>
    <property type="match status" value="1"/>
</dbReference>
<dbReference type="InterPro" id="IPR010817">
    <property type="entry name" value="HemY_N"/>
</dbReference>
<protein>
    <recommendedName>
        <fullName evidence="8">HemY N-terminal domain-containing protein</fullName>
    </recommendedName>
</protein>
<keyword evidence="6 7" id="KW-0472">Membrane</keyword>
<dbReference type="GO" id="GO:0042168">
    <property type="term" value="P:heme metabolic process"/>
    <property type="evidence" value="ECO:0007669"/>
    <property type="project" value="InterPro"/>
</dbReference>
<keyword evidence="10" id="KW-1185">Reference proteome</keyword>
<dbReference type="Proteomes" id="UP000202259">
    <property type="component" value="Chromosome"/>
</dbReference>
<name>A0A222G869_9GAMM</name>